<comment type="caution">
    <text evidence="2">The sequence shown here is derived from an EMBL/GenBank/DDBJ whole genome shotgun (WGS) entry which is preliminary data.</text>
</comment>
<feature type="transmembrane region" description="Helical" evidence="1">
    <location>
        <begin position="20"/>
        <end position="40"/>
    </location>
</feature>
<keyword evidence="1" id="KW-0472">Membrane</keyword>
<dbReference type="OrthoDB" id="8451769at2"/>
<organism evidence="2 3">
    <name type="scientific">Devosia riboflavina</name>
    <dbReference type="NCBI Taxonomy" id="46914"/>
    <lineage>
        <taxon>Bacteria</taxon>
        <taxon>Pseudomonadati</taxon>
        <taxon>Pseudomonadota</taxon>
        <taxon>Alphaproteobacteria</taxon>
        <taxon>Hyphomicrobiales</taxon>
        <taxon>Devosiaceae</taxon>
        <taxon>Devosia</taxon>
    </lineage>
</organism>
<evidence type="ECO:0000313" key="2">
    <source>
        <dbReference type="EMBL" id="KFL32423.1"/>
    </source>
</evidence>
<reference evidence="2 3" key="1">
    <citation type="submission" date="2014-08" db="EMBL/GenBank/DDBJ databases">
        <authorList>
            <person name="Hassan Y.I."/>
            <person name="Lepp D."/>
            <person name="Zhou T."/>
        </authorList>
    </citation>
    <scope>NUCLEOTIDE SEQUENCE [LARGE SCALE GENOMIC DNA]</scope>
    <source>
        <strain evidence="2 3">IFO13584</strain>
    </source>
</reference>
<feature type="transmembrane region" description="Helical" evidence="1">
    <location>
        <begin position="77"/>
        <end position="96"/>
    </location>
</feature>
<accession>A0A087M6C0</accession>
<feature type="transmembrane region" description="Helical" evidence="1">
    <location>
        <begin position="52"/>
        <end position="71"/>
    </location>
</feature>
<sequence>MLTIIGSALLADQLGYILPYRWAFLVLLIPAAAAIADGIRTATTLGWRNVHALARMIAGGLFAAIGMLMFFHLNTGIILPAVIMTLGAGTVARALITRA</sequence>
<evidence type="ECO:0000313" key="3">
    <source>
        <dbReference type="Proteomes" id="UP000028981"/>
    </source>
</evidence>
<gene>
    <name evidence="2" type="ORF">JP75_02370</name>
</gene>
<evidence type="ECO:0000256" key="1">
    <source>
        <dbReference type="SAM" id="Phobius"/>
    </source>
</evidence>
<keyword evidence="1" id="KW-0812">Transmembrane</keyword>
<keyword evidence="3" id="KW-1185">Reference proteome</keyword>
<dbReference type="Proteomes" id="UP000028981">
    <property type="component" value="Unassembled WGS sequence"/>
</dbReference>
<proteinExistence type="predicted"/>
<keyword evidence="1" id="KW-1133">Transmembrane helix</keyword>
<dbReference type="EMBL" id="JQGC01000002">
    <property type="protein sequence ID" value="KFL32423.1"/>
    <property type="molecule type" value="Genomic_DNA"/>
</dbReference>
<dbReference type="RefSeq" id="WP_035078704.1">
    <property type="nucleotide sequence ID" value="NZ_JQGC01000002.1"/>
</dbReference>
<name>A0A087M6C0_9HYPH</name>
<protein>
    <submittedName>
        <fullName evidence="2">Uncharacterized protein</fullName>
    </submittedName>
</protein>
<dbReference type="AlphaFoldDB" id="A0A087M6C0"/>
<dbReference type="STRING" id="46914.JP75_02370"/>